<name>A0A0A8YPR2_ARUDO</name>
<dbReference type="AlphaFoldDB" id="A0A0A8YPR2"/>
<reference evidence="1" key="1">
    <citation type="submission" date="2014-09" db="EMBL/GenBank/DDBJ databases">
        <authorList>
            <person name="Magalhaes I.L.F."/>
            <person name="Oliveira U."/>
            <person name="Santos F.R."/>
            <person name="Vidigal T.H.D.A."/>
            <person name="Brescovit A.D."/>
            <person name="Santos A.J."/>
        </authorList>
    </citation>
    <scope>NUCLEOTIDE SEQUENCE</scope>
    <source>
        <tissue evidence="1">Shoot tissue taken approximately 20 cm above the soil surface</tissue>
    </source>
</reference>
<sequence>MPLFFFFSSVGEGIEALTLTITTYYKLPFATEAHVYYAELPALAI</sequence>
<dbReference type="EMBL" id="GBRH01271070">
    <property type="protein sequence ID" value="JAD26825.1"/>
    <property type="molecule type" value="Transcribed_RNA"/>
</dbReference>
<protein>
    <submittedName>
        <fullName evidence="1">Uncharacterized protein</fullName>
    </submittedName>
</protein>
<reference evidence="1" key="2">
    <citation type="journal article" date="2015" name="Data Brief">
        <title>Shoot transcriptome of the giant reed, Arundo donax.</title>
        <authorList>
            <person name="Barrero R.A."/>
            <person name="Guerrero F.D."/>
            <person name="Moolhuijzen P."/>
            <person name="Goolsby J.A."/>
            <person name="Tidwell J."/>
            <person name="Bellgard S.E."/>
            <person name="Bellgard M.I."/>
        </authorList>
    </citation>
    <scope>NUCLEOTIDE SEQUENCE</scope>
    <source>
        <tissue evidence="1">Shoot tissue taken approximately 20 cm above the soil surface</tissue>
    </source>
</reference>
<organism evidence="1">
    <name type="scientific">Arundo donax</name>
    <name type="common">Giant reed</name>
    <name type="synonym">Donax arundinaceus</name>
    <dbReference type="NCBI Taxonomy" id="35708"/>
    <lineage>
        <taxon>Eukaryota</taxon>
        <taxon>Viridiplantae</taxon>
        <taxon>Streptophyta</taxon>
        <taxon>Embryophyta</taxon>
        <taxon>Tracheophyta</taxon>
        <taxon>Spermatophyta</taxon>
        <taxon>Magnoliopsida</taxon>
        <taxon>Liliopsida</taxon>
        <taxon>Poales</taxon>
        <taxon>Poaceae</taxon>
        <taxon>PACMAD clade</taxon>
        <taxon>Arundinoideae</taxon>
        <taxon>Arundineae</taxon>
        <taxon>Arundo</taxon>
    </lineage>
</organism>
<accession>A0A0A8YPR2</accession>
<evidence type="ECO:0000313" key="1">
    <source>
        <dbReference type="EMBL" id="JAD26825.1"/>
    </source>
</evidence>
<proteinExistence type="predicted"/>